<proteinExistence type="inferred from homology"/>
<dbReference type="InterPro" id="IPR020058">
    <property type="entry name" value="Glu/Gln-tRNA-synth_Ib_cat-dom"/>
</dbReference>
<accession>A0AAV1RVP7</accession>
<keyword evidence="2 6" id="KW-0547">Nucleotide-binding</keyword>
<evidence type="ECO:0000313" key="8">
    <source>
        <dbReference type="EMBL" id="CAK7340421.1"/>
    </source>
</evidence>
<dbReference type="PANTHER" id="PTHR43097:SF5">
    <property type="entry name" value="GLUTAMATE--TRNA LIGASE"/>
    <property type="match status" value="1"/>
</dbReference>
<comment type="similarity">
    <text evidence="6">Belongs to the class-I aminoacyl-tRNA synthetase family.</text>
</comment>
<protein>
    <recommendedName>
        <fullName evidence="7">Glutamyl/glutaminyl-tRNA synthetase class Ib catalytic domain-containing protein</fullName>
    </recommendedName>
</protein>
<dbReference type="EMBL" id="CAWUPB010001160">
    <property type="protein sequence ID" value="CAK7340421.1"/>
    <property type="molecule type" value="Genomic_DNA"/>
</dbReference>
<dbReference type="GO" id="GO:0006424">
    <property type="term" value="P:glutamyl-tRNA aminoacylation"/>
    <property type="evidence" value="ECO:0007669"/>
    <property type="project" value="TreeGrafter"/>
</dbReference>
<dbReference type="PANTHER" id="PTHR43097">
    <property type="entry name" value="GLUTAMINE-TRNA LIGASE"/>
    <property type="match status" value="1"/>
</dbReference>
<evidence type="ECO:0000259" key="7">
    <source>
        <dbReference type="Pfam" id="PF00749"/>
    </source>
</evidence>
<keyword evidence="1 6" id="KW-0436">Ligase</keyword>
<gene>
    <name evidence="8" type="ORF">DCAF_LOCUS15503</name>
</gene>
<dbReference type="GO" id="GO:0017102">
    <property type="term" value="C:methionyl glutamyl tRNA synthetase complex"/>
    <property type="evidence" value="ECO:0007669"/>
    <property type="project" value="TreeGrafter"/>
</dbReference>
<dbReference type="GO" id="GO:0005829">
    <property type="term" value="C:cytosol"/>
    <property type="evidence" value="ECO:0007669"/>
    <property type="project" value="TreeGrafter"/>
</dbReference>
<name>A0AAV1RVP7_9ROSI</name>
<dbReference type="GO" id="GO:0005524">
    <property type="term" value="F:ATP binding"/>
    <property type="evidence" value="ECO:0007669"/>
    <property type="project" value="UniProtKB-KW"/>
</dbReference>
<reference evidence="8 9" key="1">
    <citation type="submission" date="2024-01" db="EMBL/GenBank/DDBJ databases">
        <authorList>
            <person name="Waweru B."/>
        </authorList>
    </citation>
    <scope>NUCLEOTIDE SEQUENCE [LARGE SCALE GENOMIC DNA]</scope>
</reference>
<dbReference type="InterPro" id="IPR050132">
    <property type="entry name" value="Gln/Glu-tRNA_Ligase"/>
</dbReference>
<feature type="domain" description="Glutamyl/glutaminyl-tRNA synthetase class Ib catalytic" evidence="7">
    <location>
        <begin position="35"/>
        <end position="96"/>
    </location>
</feature>
<evidence type="ECO:0000313" key="9">
    <source>
        <dbReference type="Proteomes" id="UP001314170"/>
    </source>
</evidence>
<evidence type="ECO:0000256" key="4">
    <source>
        <dbReference type="ARBA" id="ARBA00022917"/>
    </source>
</evidence>
<keyword evidence="3 6" id="KW-0067">ATP-binding</keyword>
<dbReference type="Pfam" id="PF00749">
    <property type="entry name" value="tRNA-synt_1c"/>
    <property type="match status" value="1"/>
</dbReference>
<dbReference type="AlphaFoldDB" id="A0AAV1RVP7"/>
<dbReference type="Proteomes" id="UP001314170">
    <property type="component" value="Unassembled WGS sequence"/>
</dbReference>
<dbReference type="Gene3D" id="3.90.800.10">
    <property type="entry name" value="Glutamyl-tRNA Synthetase, Domain 3"/>
    <property type="match status" value="1"/>
</dbReference>
<evidence type="ECO:0000256" key="5">
    <source>
        <dbReference type="ARBA" id="ARBA00023146"/>
    </source>
</evidence>
<organism evidence="8 9">
    <name type="scientific">Dovyalis caffra</name>
    <dbReference type="NCBI Taxonomy" id="77055"/>
    <lineage>
        <taxon>Eukaryota</taxon>
        <taxon>Viridiplantae</taxon>
        <taxon>Streptophyta</taxon>
        <taxon>Embryophyta</taxon>
        <taxon>Tracheophyta</taxon>
        <taxon>Spermatophyta</taxon>
        <taxon>Magnoliopsida</taxon>
        <taxon>eudicotyledons</taxon>
        <taxon>Gunneridae</taxon>
        <taxon>Pentapetalae</taxon>
        <taxon>rosids</taxon>
        <taxon>fabids</taxon>
        <taxon>Malpighiales</taxon>
        <taxon>Salicaceae</taxon>
        <taxon>Flacourtieae</taxon>
        <taxon>Dovyalis</taxon>
    </lineage>
</organism>
<keyword evidence="5 6" id="KW-0030">Aminoacyl-tRNA synthetase</keyword>
<comment type="caution">
    <text evidence="8">The sequence shown here is derived from an EMBL/GenBank/DDBJ whole genome shotgun (WGS) entry which is preliminary data.</text>
</comment>
<evidence type="ECO:0000256" key="1">
    <source>
        <dbReference type="ARBA" id="ARBA00022598"/>
    </source>
</evidence>
<keyword evidence="9" id="KW-1185">Reference proteome</keyword>
<evidence type="ECO:0000256" key="6">
    <source>
        <dbReference type="RuleBase" id="RU363037"/>
    </source>
</evidence>
<evidence type="ECO:0000256" key="3">
    <source>
        <dbReference type="ARBA" id="ARBA00022840"/>
    </source>
</evidence>
<evidence type="ECO:0000256" key="2">
    <source>
        <dbReference type="ARBA" id="ARBA00022741"/>
    </source>
</evidence>
<keyword evidence="4 6" id="KW-0648">Protein biosynthesis</keyword>
<sequence length="157" mass="17429">MGGGGAEALDVTSYVGRCAILVSQCSDVLNEAISTYVGKWAQESLQLLNQKGNRSNSVEENLKLWKEMSAGSERGLQCCVRGKLDMQDPNKSLRDPQTSSSLVHIYARFPTVLGIVRRGLTIEALVQFILDQLTRRLFEHEKFEAWRDIAAGEEGLL</sequence>
<dbReference type="GO" id="GO:0004818">
    <property type="term" value="F:glutamate-tRNA ligase activity"/>
    <property type="evidence" value="ECO:0007669"/>
    <property type="project" value="TreeGrafter"/>
</dbReference>